<name>F2NNJ7_MARHT</name>
<dbReference type="InterPro" id="IPR050834">
    <property type="entry name" value="Glycosyltransf_2"/>
</dbReference>
<keyword evidence="5" id="KW-1185">Reference proteome</keyword>
<dbReference type="Pfam" id="PF00535">
    <property type="entry name" value="Glycos_transf_2"/>
    <property type="match status" value="1"/>
</dbReference>
<dbReference type="RefSeq" id="WP_013703067.1">
    <property type="nucleotide sequence ID" value="NC_015387.1"/>
</dbReference>
<reference evidence="4 5" key="1">
    <citation type="journal article" date="2012" name="Stand. Genomic Sci.">
        <title>Complete genome sequence of the aerobic, heterotroph Marinithermus hydrothermalis type strain (T1(T)) from a deep-sea hydrothermal vent chimney.</title>
        <authorList>
            <person name="Copeland A."/>
            <person name="Gu W."/>
            <person name="Yasawong M."/>
            <person name="Lapidus A."/>
            <person name="Lucas S."/>
            <person name="Deshpande S."/>
            <person name="Pagani I."/>
            <person name="Tapia R."/>
            <person name="Cheng J.F."/>
            <person name="Goodwin L.A."/>
            <person name="Pitluck S."/>
            <person name="Liolios K."/>
            <person name="Ivanova N."/>
            <person name="Mavromatis K."/>
            <person name="Mikhailova N."/>
            <person name="Pati A."/>
            <person name="Chen A."/>
            <person name="Palaniappan K."/>
            <person name="Land M."/>
            <person name="Pan C."/>
            <person name="Brambilla E.M."/>
            <person name="Rohde M."/>
            <person name="Tindall B.J."/>
            <person name="Sikorski J."/>
            <person name="Goker M."/>
            <person name="Detter J.C."/>
            <person name="Bristow J."/>
            <person name="Eisen J.A."/>
            <person name="Markowitz V."/>
            <person name="Hugenholtz P."/>
            <person name="Kyrpides N.C."/>
            <person name="Klenk H.P."/>
            <person name="Woyke T."/>
        </authorList>
    </citation>
    <scope>NUCLEOTIDE SEQUENCE [LARGE SCALE GENOMIC DNA]</scope>
    <source>
        <strain evidence="5">DSM 14884 / JCM 11576 / T1</strain>
    </source>
</reference>
<evidence type="ECO:0000259" key="3">
    <source>
        <dbReference type="Pfam" id="PF02709"/>
    </source>
</evidence>
<evidence type="ECO:0000259" key="2">
    <source>
        <dbReference type="Pfam" id="PF00535"/>
    </source>
</evidence>
<dbReference type="KEGG" id="mhd:Marky_0251"/>
<protein>
    <submittedName>
        <fullName evidence="4">Glycosyl transferase family 2</fullName>
    </submittedName>
</protein>
<dbReference type="SUPFAM" id="SSF53448">
    <property type="entry name" value="Nucleotide-diphospho-sugar transferases"/>
    <property type="match status" value="1"/>
</dbReference>
<dbReference type="PANTHER" id="PTHR43685:SF3">
    <property type="entry name" value="SLR2126 PROTEIN"/>
    <property type="match status" value="1"/>
</dbReference>
<dbReference type="Gene3D" id="3.90.550.10">
    <property type="entry name" value="Spore Coat Polysaccharide Biosynthesis Protein SpsA, Chain A"/>
    <property type="match status" value="1"/>
</dbReference>
<dbReference type="Proteomes" id="UP000007030">
    <property type="component" value="Chromosome"/>
</dbReference>
<dbReference type="GO" id="GO:0016740">
    <property type="term" value="F:transferase activity"/>
    <property type="evidence" value="ECO:0007669"/>
    <property type="project" value="UniProtKB-KW"/>
</dbReference>
<keyword evidence="1 4" id="KW-0808">Transferase</keyword>
<proteinExistence type="predicted"/>
<feature type="domain" description="Galactosyltransferase C-terminal" evidence="3">
    <location>
        <begin position="136"/>
        <end position="189"/>
    </location>
</feature>
<evidence type="ECO:0000256" key="1">
    <source>
        <dbReference type="ARBA" id="ARBA00022679"/>
    </source>
</evidence>
<dbReference type="EMBL" id="CP002630">
    <property type="protein sequence ID" value="AEB11012.1"/>
    <property type="molecule type" value="Genomic_DNA"/>
</dbReference>
<dbReference type="InterPro" id="IPR029044">
    <property type="entry name" value="Nucleotide-diphossugar_trans"/>
</dbReference>
<dbReference type="STRING" id="869210.Marky_0251"/>
<sequence>MAAEVSVIVPTHNRLELLRRKLAALEAQTLEPERFEVVVVADGCTDGTLDWLKAYRPPFALTVLETPGKGPAYARNRGAEVASGRVLYLSDDDTFPAPQTLQHHLEAQTRRPGVYVGGLAWEDGTVWRPAVRWGRVHWASLNGANTSLPLAAFRAVGGFWEGFDGYGVEDLELGFRLARTGLRFAYLPEARAVHAGRPSLLNLEKARSAGRQAVRAVRHHQSAALAVELGVHPALLWIKRILFGPFAPLLGARSAYERAYLEGAWAAWRAEPQPRERR</sequence>
<dbReference type="HOGENOM" id="CLU_1000417_0_0_0"/>
<dbReference type="OrthoDB" id="4120491at2"/>
<dbReference type="eggNOG" id="COG1216">
    <property type="taxonomic scope" value="Bacteria"/>
</dbReference>
<dbReference type="InterPro" id="IPR001173">
    <property type="entry name" value="Glyco_trans_2-like"/>
</dbReference>
<feature type="domain" description="Glycosyltransferase 2-like" evidence="2">
    <location>
        <begin position="6"/>
        <end position="128"/>
    </location>
</feature>
<accession>F2NNJ7</accession>
<dbReference type="InterPro" id="IPR027791">
    <property type="entry name" value="Galactosyl_T_C"/>
</dbReference>
<evidence type="ECO:0000313" key="5">
    <source>
        <dbReference type="Proteomes" id="UP000007030"/>
    </source>
</evidence>
<dbReference type="PANTHER" id="PTHR43685">
    <property type="entry name" value="GLYCOSYLTRANSFERASE"/>
    <property type="match status" value="1"/>
</dbReference>
<dbReference type="Pfam" id="PF02709">
    <property type="entry name" value="Glyco_transf_7C"/>
    <property type="match status" value="1"/>
</dbReference>
<evidence type="ECO:0000313" key="4">
    <source>
        <dbReference type="EMBL" id="AEB11012.1"/>
    </source>
</evidence>
<dbReference type="AlphaFoldDB" id="F2NNJ7"/>
<organism evidence="4 5">
    <name type="scientific">Marinithermus hydrothermalis (strain DSM 14884 / JCM 11576 / T1)</name>
    <dbReference type="NCBI Taxonomy" id="869210"/>
    <lineage>
        <taxon>Bacteria</taxon>
        <taxon>Thermotogati</taxon>
        <taxon>Deinococcota</taxon>
        <taxon>Deinococci</taxon>
        <taxon>Thermales</taxon>
        <taxon>Thermaceae</taxon>
        <taxon>Marinithermus</taxon>
    </lineage>
</organism>
<gene>
    <name evidence="4" type="ordered locus">Marky_0251</name>
</gene>